<gene>
    <name evidence="4" type="ORF">E6C50_10925</name>
</gene>
<evidence type="ECO:0000259" key="3">
    <source>
        <dbReference type="Pfam" id="PF18962"/>
    </source>
</evidence>
<dbReference type="EMBL" id="SSNZ01000004">
    <property type="protein sequence ID" value="THF49859.1"/>
    <property type="molecule type" value="Genomic_DNA"/>
</dbReference>
<reference evidence="4 5" key="1">
    <citation type="submission" date="2019-04" db="EMBL/GenBank/DDBJ databases">
        <title>Flavobacterium sp. nov. isolated from construction timber.</title>
        <authorList>
            <person name="Lin S.-Y."/>
            <person name="Chang C.-T."/>
            <person name="Young C.-C."/>
        </authorList>
    </citation>
    <scope>NUCLEOTIDE SEQUENCE [LARGE SCALE GENOMIC DNA]</scope>
    <source>
        <strain evidence="4 5">CC-CTC003</strain>
    </source>
</reference>
<dbReference type="Pfam" id="PF18962">
    <property type="entry name" value="Por_Secre_tail"/>
    <property type="match status" value="1"/>
</dbReference>
<accession>A0A4S3ZW48</accession>
<evidence type="ECO:0000313" key="4">
    <source>
        <dbReference type="EMBL" id="THF49859.1"/>
    </source>
</evidence>
<dbReference type="NCBIfam" id="TIGR04183">
    <property type="entry name" value="Por_Secre_tail"/>
    <property type="match status" value="1"/>
</dbReference>
<comment type="caution">
    <text evidence="4">The sequence shown here is derived from an EMBL/GenBank/DDBJ whole genome shotgun (WGS) entry which is preliminary data.</text>
</comment>
<feature type="chain" id="PRO_5020861765" evidence="2">
    <location>
        <begin position="20"/>
        <end position="219"/>
    </location>
</feature>
<feature type="domain" description="Secretion system C-terminal sorting" evidence="3">
    <location>
        <begin position="152"/>
        <end position="217"/>
    </location>
</feature>
<evidence type="ECO:0000256" key="1">
    <source>
        <dbReference type="ARBA" id="ARBA00022729"/>
    </source>
</evidence>
<keyword evidence="1 2" id="KW-0732">Signal</keyword>
<evidence type="ECO:0000313" key="5">
    <source>
        <dbReference type="Proteomes" id="UP000307507"/>
    </source>
</evidence>
<dbReference type="OrthoDB" id="626993at2"/>
<organism evidence="4 5">
    <name type="scientific">Flavobacterium supellecticarium</name>
    <dbReference type="NCBI Taxonomy" id="2565924"/>
    <lineage>
        <taxon>Bacteria</taxon>
        <taxon>Pseudomonadati</taxon>
        <taxon>Bacteroidota</taxon>
        <taxon>Flavobacteriia</taxon>
        <taxon>Flavobacteriales</taxon>
        <taxon>Flavobacteriaceae</taxon>
        <taxon>Flavobacterium</taxon>
    </lineage>
</organism>
<dbReference type="AlphaFoldDB" id="A0A4S3ZW48"/>
<dbReference type="Proteomes" id="UP000307507">
    <property type="component" value="Unassembled WGS sequence"/>
</dbReference>
<evidence type="ECO:0000256" key="2">
    <source>
        <dbReference type="SAM" id="SignalP"/>
    </source>
</evidence>
<feature type="signal peptide" evidence="2">
    <location>
        <begin position="1"/>
        <end position="19"/>
    </location>
</feature>
<keyword evidence="5" id="KW-1185">Reference proteome</keyword>
<name>A0A4S3ZW48_9FLAO</name>
<proteinExistence type="predicted"/>
<sequence length="219" mass="24626">MMKTILFLLGVFTAFYADAQTAGYSVKINREEFRGDESIELTYENFPVSDDVKDYYRIVILKDPHDILLVDGINQDRLVPVLDAEWRKFSKPLKGKGKWDIRIPEVGKYKAYLVNGKYPCDPTGISVEELGSFVVKSLGTDEVLERKQVVAIFPSPSNGLFSVNAEKELKTVQIYDTNGALIVETGSNQFNLTGQPDGVYMVVIQYADGSIVREKIIKQ</sequence>
<dbReference type="InterPro" id="IPR026444">
    <property type="entry name" value="Secre_tail"/>
</dbReference>
<protein>
    <submittedName>
        <fullName evidence="4">T9SS type A sorting domain-containing protein</fullName>
    </submittedName>
</protein>